<accession>F4RIK2</accession>
<feature type="domain" description="Myb/SANT-like" evidence="2">
    <location>
        <begin position="16"/>
        <end position="108"/>
    </location>
</feature>
<evidence type="ECO:0000313" key="3">
    <source>
        <dbReference type="EMBL" id="EGG07822.1"/>
    </source>
</evidence>
<evidence type="ECO:0000313" key="4">
    <source>
        <dbReference type="Proteomes" id="UP000001072"/>
    </source>
</evidence>
<dbReference type="InParanoid" id="F4RIK2"/>
<dbReference type="HOGENOM" id="CLU_723773_0_0_1"/>
<feature type="compositionally biased region" description="Polar residues" evidence="1">
    <location>
        <begin position="142"/>
        <end position="161"/>
    </location>
</feature>
<evidence type="ECO:0000256" key="1">
    <source>
        <dbReference type="SAM" id="MobiDB-lite"/>
    </source>
</evidence>
<dbReference type="Proteomes" id="UP000001072">
    <property type="component" value="Unassembled WGS sequence"/>
</dbReference>
<dbReference type="GeneID" id="18928995"/>
<dbReference type="eggNOG" id="ENOG502QPW5">
    <property type="taxonomic scope" value="Eukaryota"/>
</dbReference>
<name>F4RIK2_MELLP</name>
<proteinExistence type="predicted"/>
<keyword evidence="4" id="KW-1185">Reference proteome</keyword>
<dbReference type="EMBL" id="GL883103">
    <property type="protein sequence ID" value="EGG07822.1"/>
    <property type="molecule type" value="Genomic_DNA"/>
</dbReference>
<reference evidence="4" key="1">
    <citation type="journal article" date="2011" name="Proc. Natl. Acad. Sci. U.S.A.">
        <title>Obligate biotrophy features unraveled by the genomic analysis of rust fungi.</title>
        <authorList>
            <person name="Duplessis S."/>
            <person name="Cuomo C.A."/>
            <person name="Lin Y.-C."/>
            <person name="Aerts A."/>
            <person name="Tisserant E."/>
            <person name="Veneault-Fourrey C."/>
            <person name="Joly D.L."/>
            <person name="Hacquard S."/>
            <person name="Amselem J."/>
            <person name="Cantarel B.L."/>
            <person name="Chiu R."/>
            <person name="Coutinho P.M."/>
            <person name="Feau N."/>
            <person name="Field M."/>
            <person name="Frey P."/>
            <person name="Gelhaye E."/>
            <person name="Goldberg J."/>
            <person name="Grabherr M.G."/>
            <person name="Kodira C.D."/>
            <person name="Kohler A."/>
            <person name="Kuees U."/>
            <person name="Lindquist E.A."/>
            <person name="Lucas S.M."/>
            <person name="Mago R."/>
            <person name="Mauceli E."/>
            <person name="Morin E."/>
            <person name="Murat C."/>
            <person name="Pangilinan J.L."/>
            <person name="Park R."/>
            <person name="Pearson M."/>
            <person name="Quesneville H."/>
            <person name="Rouhier N."/>
            <person name="Sakthikumar S."/>
            <person name="Salamov A.A."/>
            <person name="Schmutz J."/>
            <person name="Selles B."/>
            <person name="Shapiro H."/>
            <person name="Tanguay P."/>
            <person name="Tuskan G.A."/>
            <person name="Henrissat B."/>
            <person name="Van de Peer Y."/>
            <person name="Rouze P."/>
            <person name="Ellis J.G."/>
            <person name="Dodds P.N."/>
            <person name="Schein J.E."/>
            <person name="Zhong S."/>
            <person name="Hamelin R.C."/>
            <person name="Grigoriev I.V."/>
            <person name="Szabo L.J."/>
            <person name="Martin F."/>
        </authorList>
    </citation>
    <scope>NUCLEOTIDE SEQUENCE [LARGE SCALE GENOMIC DNA]</scope>
    <source>
        <strain evidence="4">98AG31 / pathotype 3-4-7</strain>
    </source>
</reference>
<gene>
    <name evidence="3" type="ORF">MELLADRAFT_55795</name>
</gene>
<dbReference type="VEuPathDB" id="FungiDB:MELLADRAFT_55795"/>
<dbReference type="Pfam" id="PF12776">
    <property type="entry name" value="Myb_DNA-bind_3"/>
    <property type="match status" value="1"/>
</dbReference>
<dbReference type="InterPro" id="IPR024752">
    <property type="entry name" value="Myb/SANT-like_dom"/>
</dbReference>
<feature type="region of interest" description="Disordered" evidence="1">
    <location>
        <begin position="142"/>
        <end position="261"/>
    </location>
</feature>
<dbReference type="RefSeq" id="XP_007409154.1">
    <property type="nucleotide sequence ID" value="XM_007409092.1"/>
</dbReference>
<organism evidence="4">
    <name type="scientific">Melampsora larici-populina (strain 98AG31 / pathotype 3-4-7)</name>
    <name type="common">Poplar leaf rust fungus</name>
    <dbReference type="NCBI Taxonomy" id="747676"/>
    <lineage>
        <taxon>Eukaryota</taxon>
        <taxon>Fungi</taxon>
        <taxon>Dikarya</taxon>
        <taxon>Basidiomycota</taxon>
        <taxon>Pucciniomycotina</taxon>
        <taxon>Pucciniomycetes</taxon>
        <taxon>Pucciniales</taxon>
        <taxon>Melampsoraceae</taxon>
        <taxon>Melampsora</taxon>
    </lineage>
</organism>
<dbReference type="OrthoDB" id="5307821at2759"/>
<dbReference type="AlphaFoldDB" id="F4RIK2"/>
<dbReference type="PANTHER" id="PTHR46929">
    <property type="entry name" value="EXPRESSED PROTEIN"/>
    <property type="match status" value="1"/>
</dbReference>
<feature type="compositionally biased region" description="Low complexity" evidence="1">
    <location>
        <begin position="241"/>
        <end position="260"/>
    </location>
</feature>
<feature type="compositionally biased region" description="Pro residues" evidence="1">
    <location>
        <begin position="200"/>
        <end position="215"/>
    </location>
</feature>
<dbReference type="KEGG" id="mlr:MELLADRAFT_55795"/>
<sequence length="382" mass="42372">MGRPKSSSQPAKPQAKWTEAQTHTLLNSLLDLSHDNDRSNNNFPPTVWGKAVKELNDTHEIDRDITQEKNHYGTLKRHYGLMRELKEGSGLGWSVEKDTVDGDEEFWAGWVAGHKGSHIFKDHGFDFYKAMDLLLGSTPLSGANRTGTSTQNRKQKYSLTASEEVLDNSNDDEEPIDRGDKGKKKVVELAGDSSDADDTLPPPPPPPLPPRPANPPILSNSSARAKTAPSAAKKPFTSDATIPKPTNTSSSKPSGSYKPPVNLASSLKLVTENSTLKTQALIEKENRKDARADARADALVEAARIKREALHPPPPQRYQPQAMARFKEHSQEKFPAVSDRMAAAKILRNEENAEFFLELEDDLCFAYLQETIDEEKKKDQNQ</sequence>
<protein>
    <recommendedName>
        <fullName evidence="2">Myb/SANT-like domain-containing protein</fullName>
    </recommendedName>
</protein>
<dbReference type="PANTHER" id="PTHR46929:SF3">
    <property type="entry name" value="MYB_SANT-LIKE DOMAIN-CONTAINING PROTEIN"/>
    <property type="match status" value="1"/>
</dbReference>
<evidence type="ECO:0000259" key="2">
    <source>
        <dbReference type="Pfam" id="PF12776"/>
    </source>
</evidence>
<feature type="compositionally biased region" description="Acidic residues" evidence="1">
    <location>
        <begin position="164"/>
        <end position="175"/>
    </location>
</feature>